<gene>
    <name evidence="8" type="ORF">KDM89_04130</name>
</gene>
<dbReference type="CDD" id="cd00146">
    <property type="entry name" value="PKD"/>
    <property type="match status" value="3"/>
</dbReference>
<dbReference type="AlphaFoldDB" id="A0A941DI19"/>
<dbReference type="Pfam" id="PF18911">
    <property type="entry name" value="PKD_4"/>
    <property type="match status" value="3"/>
</dbReference>
<keyword evidence="6" id="KW-0732">Signal</keyword>
<dbReference type="EMBL" id="JAGSPN010000002">
    <property type="protein sequence ID" value="MBR7781322.1"/>
    <property type="molecule type" value="Genomic_DNA"/>
</dbReference>
<dbReference type="Pfam" id="PF10460">
    <property type="entry name" value="Peptidase_M30"/>
    <property type="match status" value="1"/>
</dbReference>
<organism evidence="8 9">
    <name type="scientific">Undibacterium luofuense</name>
    <dbReference type="NCBI Taxonomy" id="2828733"/>
    <lineage>
        <taxon>Bacteria</taxon>
        <taxon>Pseudomonadati</taxon>
        <taxon>Pseudomonadota</taxon>
        <taxon>Betaproteobacteria</taxon>
        <taxon>Burkholderiales</taxon>
        <taxon>Oxalobacteraceae</taxon>
        <taxon>Undibacterium</taxon>
    </lineage>
</organism>
<evidence type="ECO:0000256" key="5">
    <source>
        <dbReference type="ARBA" id="ARBA00023136"/>
    </source>
</evidence>
<sequence length="826" mass="84564">MKKSTAQMLFVSTLSLAALTACGGGGGGDSTTAPAPLPTVSVSISTSGLPVMYTGRSVSLSATGTSSANLALTYSWDFGDSTAAGTGVTSAHTFAKAGTYTVKVTATDTNGTKASASGTVTIVDAVLTAPTITPSVASSIAGNAVTFTGASSDPSGGKLTYSWDFGDGSKDTGTTVSHSFATAGTYAVVLTVTNDLGTKATTTLNYSVSAAAGAPSTPVISANNTTVLPNAAVTFNASAQDSLPLTYSWDFGDGTTGTGASVQKSYTAAGTYSVVVTATNTQNKSTKSAATQVTVMQAVSNALAPSCSGAGCSASSATTYAGSGVGAWQYKNTGSVPASLNFAISGVKAGQVATLVFTNTSDTSSLTAPGFGAVPVAIPAASTGALSLNMQALNRHAQMDTAHQSMHQRNHDLIQQMRAKPATIRAAGVKAANVPPVRAVAVGDTKVWVDTYDSANPVSYTLKVAQICKLKTGRNAVIWGDPNGGATAADLLALANTFCSNGGAGTAGFDALTDIMGDAYGTKSYSNTIGDTNGLLDINVVVPNVPSTTKWGGYFWGGNNFLKTAFPSTKDSNEALVFFVNGQQVSQALNYYKSTLMHEAVHMINFYQRAFVLDTAHDTWLEETTAMMGEDILAKTIFGGSYNEMTQVRIPQYLRTGGGVSYVNWTNLSSDSYAFGGAFGAFINRKYGLSMFKKIVTDCNDGKTVNGVKVTSYACMDTLIKGVGGVGMGDELAKFGISLWGNTPASALPSGLGFPQRTVDGVFDAIDVATVVKSLKITAKSPATMVPTSHYFAQETIAAGATNYSKSGVIVPAGATLHIMVRDAAP</sequence>
<dbReference type="GO" id="GO:0006816">
    <property type="term" value="P:calcium ion transport"/>
    <property type="evidence" value="ECO:0007669"/>
    <property type="project" value="TreeGrafter"/>
</dbReference>
<evidence type="ECO:0000313" key="8">
    <source>
        <dbReference type="EMBL" id="MBR7781322.1"/>
    </source>
</evidence>
<keyword evidence="2" id="KW-0812">Transmembrane</keyword>
<proteinExistence type="predicted"/>
<evidence type="ECO:0000256" key="1">
    <source>
        <dbReference type="ARBA" id="ARBA00004141"/>
    </source>
</evidence>
<keyword evidence="5" id="KW-0472">Membrane</keyword>
<keyword evidence="4" id="KW-1133">Transmembrane helix</keyword>
<keyword evidence="9" id="KW-1185">Reference proteome</keyword>
<feature type="chain" id="PRO_5037750213" evidence="6">
    <location>
        <begin position="24"/>
        <end position="826"/>
    </location>
</feature>
<evidence type="ECO:0000256" key="4">
    <source>
        <dbReference type="ARBA" id="ARBA00022989"/>
    </source>
</evidence>
<dbReference type="InterPro" id="IPR019501">
    <property type="entry name" value="Peptidase_M30_hyicolysin"/>
</dbReference>
<dbReference type="Gene3D" id="2.60.40.10">
    <property type="entry name" value="Immunoglobulins"/>
    <property type="match status" value="3"/>
</dbReference>
<accession>A0A941DI19</accession>
<name>A0A941DI19_9BURK</name>
<dbReference type="GO" id="GO:0005886">
    <property type="term" value="C:plasma membrane"/>
    <property type="evidence" value="ECO:0007669"/>
    <property type="project" value="TreeGrafter"/>
</dbReference>
<dbReference type="InterPro" id="IPR035986">
    <property type="entry name" value="PKD_dom_sf"/>
</dbReference>
<comment type="caution">
    <text evidence="8">The sequence shown here is derived from an EMBL/GenBank/DDBJ whole genome shotgun (WGS) entry which is preliminary data.</text>
</comment>
<dbReference type="SUPFAM" id="SSF49299">
    <property type="entry name" value="PKD domain"/>
    <property type="match status" value="3"/>
</dbReference>
<dbReference type="PANTHER" id="PTHR46730">
    <property type="entry name" value="POLYCYSTIN-1"/>
    <property type="match status" value="1"/>
</dbReference>
<evidence type="ECO:0000256" key="2">
    <source>
        <dbReference type="ARBA" id="ARBA00022692"/>
    </source>
</evidence>
<dbReference type="RefSeq" id="WP_212686687.1">
    <property type="nucleotide sequence ID" value="NZ_JAGSPN010000002.1"/>
</dbReference>
<dbReference type="Proteomes" id="UP000680067">
    <property type="component" value="Unassembled WGS sequence"/>
</dbReference>
<reference evidence="8" key="1">
    <citation type="submission" date="2021-04" db="EMBL/GenBank/DDBJ databases">
        <title>novel species isolated from subtropical streams in China.</title>
        <authorList>
            <person name="Lu H."/>
        </authorList>
    </citation>
    <scope>NUCLEOTIDE SEQUENCE</scope>
    <source>
        <strain evidence="8">LFS511W</strain>
    </source>
</reference>
<feature type="domain" description="PKD" evidence="7">
    <location>
        <begin position="128"/>
        <end position="215"/>
    </location>
</feature>
<dbReference type="PROSITE" id="PS51257">
    <property type="entry name" value="PROKAR_LIPOPROTEIN"/>
    <property type="match status" value="1"/>
</dbReference>
<dbReference type="PROSITE" id="PS50093">
    <property type="entry name" value="PKD"/>
    <property type="match status" value="3"/>
</dbReference>
<dbReference type="InterPro" id="IPR022409">
    <property type="entry name" value="PKD/Chitinase_dom"/>
</dbReference>
<feature type="domain" description="PKD" evidence="7">
    <location>
        <begin position="244"/>
        <end position="300"/>
    </location>
</feature>
<keyword evidence="3" id="KW-0677">Repeat</keyword>
<feature type="signal peptide" evidence="6">
    <location>
        <begin position="1"/>
        <end position="23"/>
    </location>
</feature>
<evidence type="ECO:0000313" key="9">
    <source>
        <dbReference type="Proteomes" id="UP000680067"/>
    </source>
</evidence>
<feature type="domain" description="PKD" evidence="7">
    <location>
        <begin position="57"/>
        <end position="122"/>
    </location>
</feature>
<dbReference type="InterPro" id="IPR013783">
    <property type="entry name" value="Ig-like_fold"/>
</dbReference>
<protein>
    <submittedName>
        <fullName evidence="8">PKD domain-containing protein</fullName>
    </submittedName>
</protein>
<dbReference type="PANTHER" id="PTHR46730:SF4">
    <property type="entry name" value="POLYCYSTIC KIDNEY DISEASE PROTEIN 1-LIKE 1"/>
    <property type="match status" value="1"/>
</dbReference>
<dbReference type="GO" id="GO:0005261">
    <property type="term" value="F:monoatomic cation channel activity"/>
    <property type="evidence" value="ECO:0007669"/>
    <property type="project" value="TreeGrafter"/>
</dbReference>
<dbReference type="SMART" id="SM00089">
    <property type="entry name" value="PKD"/>
    <property type="match status" value="3"/>
</dbReference>
<comment type="subcellular location">
    <subcellularLocation>
        <location evidence="1">Membrane</location>
        <topology evidence="1">Multi-pass membrane protein</topology>
    </subcellularLocation>
</comment>
<dbReference type="InterPro" id="IPR000601">
    <property type="entry name" value="PKD_dom"/>
</dbReference>
<evidence type="ECO:0000259" key="7">
    <source>
        <dbReference type="PROSITE" id="PS50093"/>
    </source>
</evidence>
<evidence type="ECO:0000256" key="3">
    <source>
        <dbReference type="ARBA" id="ARBA00022737"/>
    </source>
</evidence>
<evidence type="ECO:0000256" key="6">
    <source>
        <dbReference type="SAM" id="SignalP"/>
    </source>
</evidence>